<dbReference type="InterPro" id="IPR058634">
    <property type="entry name" value="AaeA-lik-b-barrel"/>
</dbReference>
<dbReference type="Pfam" id="PF25963">
    <property type="entry name" value="Beta-barrel_AAEA"/>
    <property type="match status" value="1"/>
</dbReference>
<dbReference type="PANTHER" id="PTHR30386">
    <property type="entry name" value="MEMBRANE FUSION SUBUNIT OF EMRAB-TOLC MULTIDRUG EFFLUX PUMP"/>
    <property type="match status" value="1"/>
</dbReference>
<evidence type="ECO:0000313" key="7">
    <source>
        <dbReference type="EMBL" id="MFC4671809.1"/>
    </source>
</evidence>
<evidence type="ECO:0000256" key="3">
    <source>
        <dbReference type="SAM" id="MobiDB-lite"/>
    </source>
</evidence>
<comment type="caution">
    <text evidence="7">The sequence shown here is derived from an EMBL/GenBank/DDBJ whole genome shotgun (WGS) entry which is preliminary data.</text>
</comment>
<keyword evidence="4" id="KW-0812">Transmembrane</keyword>
<keyword evidence="2" id="KW-0175">Coiled coil</keyword>
<protein>
    <submittedName>
        <fullName evidence="7">HlyD family secretion protein</fullName>
    </submittedName>
</protein>
<dbReference type="Gene3D" id="1.10.287.470">
    <property type="entry name" value="Helix hairpin bin"/>
    <property type="match status" value="2"/>
</dbReference>
<reference evidence="8" key="1">
    <citation type="journal article" date="2019" name="Int. J. Syst. Evol. Microbiol.">
        <title>The Global Catalogue of Microorganisms (GCM) 10K type strain sequencing project: providing services to taxonomists for standard genome sequencing and annotation.</title>
        <authorList>
            <consortium name="The Broad Institute Genomics Platform"/>
            <consortium name="The Broad Institute Genome Sequencing Center for Infectious Disease"/>
            <person name="Wu L."/>
            <person name="Ma J."/>
        </authorList>
    </citation>
    <scope>NUCLEOTIDE SEQUENCE [LARGE SCALE GENOMIC DNA]</scope>
    <source>
        <strain evidence="8">CGMCC 4.7283</strain>
    </source>
</reference>
<evidence type="ECO:0000259" key="6">
    <source>
        <dbReference type="Pfam" id="PF25963"/>
    </source>
</evidence>
<dbReference type="InterPro" id="IPR058625">
    <property type="entry name" value="MdtA-like_BSH"/>
</dbReference>
<feature type="compositionally biased region" description="Basic and acidic residues" evidence="3">
    <location>
        <begin position="1"/>
        <end position="16"/>
    </location>
</feature>
<evidence type="ECO:0000256" key="4">
    <source>
        <dbReference type="SAM" id="Phobius"/>
    </source>
</evidence>
<evidence type="ECO:0000256" key="1">
    <source>
        <dbReference type="ARBA" id="ARBA00004196"/>
    </source>
</evidence>
<keyword evidence="8" id="KW-1185">Reference proteome</keyword>
<feature type="compositionally biased region" description="Low complexity" evidence="3">
    <location>
        <begin position="17"/>
        <end position="32"/>
    </location>
</feature>
<dbReference type="Gene3D" id="2.40.50.100">
    <property type="match status" value="1"/>
</dbReference>
<feature type="region of interest" description="Disordered" evidence="3">
    <location>
        <begin position="1"/>
        <end position="39"/>
    </location>
</feature>
<feature type="coiled-coil region" evidence="2">
    <location>
        <begin position="118"/>
        <end position="152"/>
    </location>
</feature>
<evidence type="ECO:0000313" key="8">
    <source>
        <dbReference type="Proteomes" id="UP001595973"/>
    </source>
</evidence>
<feature type="domain" description="p-hydroxybenzoic acid efflux pump subunit AaeA-like beta-barrel" evidence="6">
    <location>
        <begin position="275"/>
        <end position="363"/>
    </location>
</feature>
<dbReference type="EMBL" id="JBHSGI010000034">
    <property type="protein sequence ID" value="MFC4671809.1"/>
    <property type="molecule type" value="Genomic_DNA"/>
</dbReference>
<dbReference type="PANTHER" id="PTHR30386:SF19">
    <property type="entry name" value="MULTIDRUG EXPORT PROTEIN EMRA-RELATED"/>
    <property type="match status" value="1"/>
</dbReference>
<feature type="transmembrane region" description="Helical" evidence="4">
    <location>
        <begin position="43"/>
        <end position="61"/>
    </location>
</feature>
<proteinExistence type="predicted"/>
<name>A0ABV9KP74_9RHOB</name>
<accession>A0ABV9KP74</accession>
<dbReference type="Proteomes" id="UP001595973">
    <property type="component" value="Unassembled WGS sequence"/>
</dbReference>
<dbReference type="Gene3D" id="2.40.30.170">
    <property type="match status" value="1"/>
</dbReference>
<feature type="domain" description="Multidrug resistance protein MdtA-like barrel-sandwich hybrid" evidence="5">
    <location>
        <begin position="78"/>
        <end position="268"/>
    </location>
</feature>
<sequence length="375" mass="39249">MNAPTKKVEPAPETDARAPAPQGAAPAPANPEAAPPKRRKRRALMYSVPLLLALGGGYVWLTGGRYVSTDNAYVHQPIVSISSDVSGRIIDVDVAENENVAAGTRIFRLDPEPFSIALDEADATLAAARLSVAQLRAALNTAKAKLAAAEHLKSVSDREFDRQQALAGRGVASSAALDEATAAVYTAENEVNLARQGVQSAIAALGGNPDIETDSFPTVRAALAQRAAAQRDLEQAEVVAPVTGFVSQVSSLNVGQYVTPGAAMASIVESDDTWIEANYKETQLATLKVGQPVDIEIDAYPGVELHGTVESFGSATGSQFALIPAQNATGNWVKVVQRVAVRIGVTPDDDHPLRGGMSATVSVDTGASRLDKLTH</sequence>
<dbReference type="RefSeq" id="WP_380722720.1">
    <property type="nucleotide sequence ID" value="NZ_JBHSGI010000034.1"/>
</dbReference>
<organism evidence="7 8">
    <name type="scientific">Seohaeicola nanhaiensis</name>
    <dbReference type="NCBI Taxonomy" id="1387282"/>
    <lineage>
        <taxon>Bacteria</taxon>
        <taxon>Pseudomonadati</taxon>
        <taxon>Pseudomonadota</taxon>
        <taxon>Alphaproteobacteria</taxon>
        <taxon>Rhodobacterales</taxon>
        <taxon>Roseobacteraceae</taxon>
        <taxon>Seohaeicola</taxon>
    </lineage>
</organism>
<keyword evidence="4" id="KW-0472">Membrane</keyword>
<evidence type="ECO:0000256" key="2">
    <source>
        <dbReference type="SAM" id="Coils"/>
    </source>
</evidence>
<evidence type="ECO:0000259" key="5">
    <source>
        <dbReference type="Pfam" id="PF25917"/>
    </source>
</evidence>
<dbReference type="InterPro" id="IPR050739">
    <property type="entry name" value="MFP"/>
</dbReference>
<dbReference type="Pfam" id="PF25917">
    <property type="entry name" value="BSH_RND"/>
    <property type="match status" value="1"/>
</dbReference>
<comment type="subcellular location">
    <subcellularLocation>
        <location evidence="1">Cell envelope</location>
    </subcellularLocation>
</comment>
<gene>
    <name evidence="7" type="ORF">ACFO5X_24880</name>
</gene>
<keyword evidence="4" id="KW-1133">Transmembrane helix</keyword>
<dbReference type="SUPFAM" id="SSF111369">
    <property type="entry name" value="HlyD-like secretion proteins"/>
    <property type="match status" value="2"/>
</dbReference>